<feature type="region of interest" description="Disordered" evidence="1">
    <location>
        <begin position="1"/>
        <end position="29"/>
    </location>
</feature>
<proteinExistence type="predicted"/>
<reference evidence="2" key="1">
    <citation type="submission" date="2014-09" db="EMBL/GenBank/DDBJ databases">
        <authorList>
            <person name="Magalhaes I.L.F."/>
            <person name="Oliveira U."/>
            <person name="Santos F.R."/>
            <person name="Vidigal T.H.D.A."/>
            <person name="Brescovit A.D."/>
            <person name="Santos A.J."/>
        </authorList>
    </citation>
    <scope>NUCLEOTIDE SEQUENCE</scope>
    <source>
        <tissue evidence="2">Shoot tissue taken approximately 20 cm above the soil surface</tissue>
    </source>
</reference>
<sequence length="120" mass="12786">MPIRDGATSTSLKSTSSPWADAGSNSSLPNRAALSRIGLLPYRIELFFTGDPARMTMLSTEAIQGEAVSSTSASPRAWFLAHERVEHQFSLRRGDGLQELKPALAAQALVGDWVCGVPGS</sequence>
<organism evidence="2">
    <name type="scientific">Arundo donax</name>
    <name type="common">Giant reed</name>
    <name type="synonym">Donax arundinaceus</name>
    <dbReference type="NCBI Taxonomy" id="35708"/>
    <lineage>
        <taxon>Eukaryota</taxon>
        <taxon>Viridiplantae</taxon>
        <taxon>Streptophyta</taxon>
        <taxon>Embryophyta</taxon>
        <taxon>Tracheophyta</taxon>
        <taxon>Spermatophyta</taxon>
        <taxon>Magnoliopsida</taxon>
        <taxon>Liliopsida</taxon>
        <taxon>Poales</taxon>
        <taxon>Poaceae</taxon>
        <taxon>PACMAD clade</taxon>
        <taxon>Arundinoideae</taxon>
        <taxon>Arundineae</taxon>
        <taxon>Arundo</taxon>
    </lineage>
</organism>
<reference evidence="2" key="2">
    <citation type="journal article" date="2015" name="Data Brief">
        <title>Shoot transcriptome of the giant reed, Arundo donax.</title>
        <authorList>
            <person name="Barrero R.A."/>
            <person name="Guerrero F.D."/>
            <person name="Moolhuijzen P."/>
            <person name="Goolsby J.A."/>
            <person name="Tidwell J."/>
            <person name="Bellgard S.E."/>
            <person name="Bellgard M.I."/>
        </authorList>
    </citation>
    <scope>NUCLEOTIDE SEQUENCE</scope>
    <source>
        <tissue evidence="2">Shoot tissue taken approximately 20 cm above the soil surface</tissue>
    </source>
</reference>
<evidence type="ECO:0000256" key="1">
    <source>
        <dbReference type="SAM" id="MobiDB-lite"/>
    </source>
</evidence>
<accession>A0A0A9BIZ9</accession>
<evidence type="ECO:0000313" key="2">
    <source>
        <dbReference type="EMBL" id="JAD59267.1"/>
    </source>
</evidence>
<protein>
    <submittedName>
        <fullName evidence="2">Uncharacterized protein</fullName>
    </submittedName>
</protein>
<dbReference type="EMBL" id="GBRH01238628">
    <property type="protein sequence ID" value="JAD59267.1"/>
    <property type="molecule type" value="Transcribed_RNA"/>
</dbReference>
<name>A0A0A9BIZ9_ARUDO</name>
<dbReference type="AlphaFoldDB" id="A0A0A9BIZ9"/>
<feature type="compositionally biased region" description="Polar residues" evidence="1">
    <location>
        <begin position="7"/>
        <end position="29"/>
    </location>
</feature>